<dbReference type="InterPro" id="IPR013656">
    <property type="entry name" value="PAS_4"/>
</dbReference>
<keyword evidence="3 6" id="KW-0597">Phosphoprotein</keyword>
<comment type="caution">
    <text evidence="6">Lacks conserved residue(s) required for the propagation of feature annotation.</text>
</comment>
<comment type="caution">
    <text evidence="12">The sequence shown here is derived from an EMBL/GenBank/DDBJ whole genome shotgun (WGS) entry which is preliminary data.</text>
</comment>
<dbReference type="InterPro" id="IPR003594">
    <property type="entry name" value="HATPase_dom"/>
</dbReference>
<feature type="modified residue" description="4-aspartylphosphate" evidence="6">
    <location>
        <position position="785"/>
    </location>
</feature>
<dbReference type="Gene3D" id="1.10.287.130">
    <property type="match status" value="1"/>
</dbReference>
<evidence type="ECO:0000259" key="9">
    <source>
        <dbReference type="PROSITE" id="PS50110"/>
    </source>
</evidence>
<dbReference type="InterPro" id="IPR007891">
    <property type="entry name" value="CHASE3"/>
</dbReference>
<dbReference type="CDD" id="cd17574">
    <property type="entry name" value="REC_OmpR"/>
    <property type="match status" value="1"/>
</dbReference>
<dbReference type="Pfam" id="PF00512">
    <property type="entry name" value="HisKA"/>
    <property type="match status" value="1"/>
</dbReference>
<feature type="transmembrane region" description="Helical" evidence="7">
    <location>
        <begin position="185"/>
        <end position="209"/>
    </location>
</feature>
<protein>
    <recommendedName>
        <fullName evidence="2">histidine kinase</fullName>
        <ecNumber evidence="2">2.7.13.3</ecNumber>
    </recommendedName>
</protein>
<keyword evidence="13" id="KW-1185">Reference proteome</keyword>
<dbReference type="InterPro" id="IPR000014">
    <property type="entry name" value="PAS"/>
</dbReference>
<feature type="domain" description="PAC" evidence="11">
    <location>
        <begin position="408"/>
        <end position="466"/>
    </location>
</feature>
<accession>A0ABR7RGE9</accession>
<dbReference type="PANTHER" id="PTHR43047">
    <property type="entry name" value="TWO-COMPONENT HISTIDINE PROTEIN KINASE"/>
    <property type="match status" value="1"/>
</dbReference>
<dbReference type="SUPFAM" id="SSF52172">
    <property type="entry name" value="CheY-like"/>
    <property type="match status" value="2"/>
</dbReference>
<dbReference type="SMART" id="SM00388">
    <property type="entry name" value="HisKA"/>
    <property type="match status" value="1"/>
</dbReference>
<dbReference type="InterPro" id="IPR013655">
    <property type="entry name" value="PAS_fold_3"/>
</dbReference>
<feature type="domain" description="PAS" evidence="10">
    <location>
        <begin position="335"/>
        <end position="405"/>
    </location>
</feature>
<organism evidence="12 13">
    <name type="scientific">Teichococcus aerophilus</name>
    <dbReference type="NCBI Taxonomy" id="1224513"/>
    <lineage>
        <taxon>Bacteria</taxon>
        <taxon>Pseudomonadati</taxon>
        <taxon>Pseudomonadota</taxon>
        <taxon>Alphaproteobacteria</taxon>
        <taxon>Acetobacterales</taxon>
        <taxon>Roseomonadaceae</taxon>
        <taxon>Roseomonas</taxon>
    </lineage>
</organism>
<dbReference type="Gene3D" id="3.40.50.2300">
    <property type="match status" value="2"/>
</dbReference>
<evidence type="ECO:0000313" key="12">
    <source>
        <dbReference type="EMBL" id="MBC9205622.1"/>
    </source>
</evidence>
<dbReference type="Pfam" id="PF08447">
    <property type="entry name" value="PAS_3"/>
    <property type="match status" value="1"/>
</dbReference>
<keyword evidence="7" id="KW-0812">Transmembrane</keyword>
<feature type="domain" description="Histidine kinase" evidence="8">
    <location>
        <begin position="484"/>
        <end position="706"/>
    </location>
</feature>
<dbReference type="SMART" id="SM00387">
    <property type="entry name" value="HATPase_c"/>
    <property type="match status" value="1"/>
</dbReference>
<dbReference type="InterPro" id="IPR004358">
    <property type="entry name" value="Sig_transdc_His_kin-like_C"/>
</dbReference>
<dbReference type="CDD" id="cd19410">
    <property type="entry name" value="HK9-like_sensor"/>
    <property type="match status" value="1"/>
</dbReference>
<evidence type="ECO:0000259" key="11">
    <source>
        <dbReference type="PROSITE" id="PS50113"/>
    </source>
</evidence>
<dbReference type="PROSITE" id="PS50112">
    <property type="entry name" value="PAS"/>
    <property type="match status" value="1"/>
</dbReference>
<dbReference type="NCBIfam" id="TIGR00229">
    <property type="entry name" value="sensory_box"/>
    <property type="match status" value="1"/>
</dbReference>
<dbReference type="CDD" id="cd00082">
    <property type="entry name" value="HisKA"/>
    <property type="match status" value="1"/>
</dbReference>
<dbReference type="SUPFAM" id="SSF47384">
    <property type="entry name" value="Homodimeric domain of signal transducing histidine kinase"/>
    <property type="match status" value="1"/>
</dbReference>
<dbReference type="SUPFAM" id="SSF55874">
    <property type="entry name" value="ATPase domain of HSP90 chaperone/DNA topoisomerase II/histidine kinase"/>
    <property type="match status" value="1"/>
</dbReference>
<proteinExistence type="predicted"/>
<gene>
    <name evidence="12" type="ORF">IBL26_02140</name>
</gene>
<dbReference type="InterPro" id="IPR001789">
    <property type="entry name" value="Sig_transdc_resp-reg_receiver"/>
</dbReference>
<dbReference type="SUPFAM" id="SSF55785">
    <property type="entry name" value="PYP-like sensor domain (PAS domain)"/>
    <property type="match status" value="1"/>
</dbReference>
<dbReference type="Pfam" id="PF08448">
    <property type="entry name" value="PAS_4"/>
    <property type="match status" value="1"/>
</dbReference>
<evidence type="ECO:0000259" key="10">
    <source>
        <dbReference type="PROSITE" id="PS50112"/>
    </source>
</evidence>
<evidence type="ECO:0000256" key="4">
    <source>
        <dbReference type="ARBA" id="ARBA00022679"/>
    </source>
</evidence>
<reference evidence="12 13" key="1">
    <citation type="journal article" date="2013" name="Int. J. Syst. Evol. Microbiol.">
        <title>Roseomonas aerophila sp. nov., isolated from air.</title>
        <authorList>
            <person name="Kim S.J."/>
            <person name="Weon H.Y."/>
            <person name="Ahn J.H."/>
            <person name="Hong S.B."/>
            <person name="Seok S.J."/>
            <person name="Whang K.S."/>
            <person name="Kwon S.W."/>
        </authorList>
    </citation>
    <scope>NUCLEOTIDE SEQUENCE [LARGE SCALE GENOMIC DNA]</scope>
    <source>
        <strain evidence="12 13">NBRC 108923</strain>
    </source>
</reference>
<comment type="catalytic activity">
    <reaction evidence="1">
        <text>ATP + protein L-histidine = ADP + protein N-phospho-L-histidine.</text>
        <dbReference type="EC" id="2.7.13.3"/>
    </reaction>
</comment>
<dbReference type="InterPro" id="IPR005467">
    <property type="entry name" value="His_kinase_dom"/>
</dbReference>
<keyword evidence="7" id="KW-0472">Membrane</keyword>
<dbReference type="InterPro" id="IPR011006">
    <property type="entry name" value="CheY-like_superfamily"/>
</dbReference>
<dbReference type="Proteomes" id="UP000626026">
    <property type="component" value="Unassembled WGS sequence"/>
</dbReference>
<evidence type="ECO:0000313" key="13">
    <source>
        <dbReference type="Proteomes" id="UP000626026"/>
    </source>
</evidence>
<dbReference type="CDD" id="cd00130">
    <property type="entry name" value="PAS"/>
    <property type="match status" value="1"/>
</dbReference>
<dbReference type="PROSITE" id="PS50110">
    <property type="entry name" value="RESPONSE_REGULATORY"/>
    <property type="match status" value="2"/>
</dbReference>
<dbReference type="InterPro" id="IPR036097">
    <property type="entry name" value="HisK_dim/P_sf"/>
</dbReference>
<dbReference type="InterPro" id="IPR035965">
    <property type="entry name" value="PAS-like_dom_sf"/>
</dbReference>
<evidence type="ECO:0000256" key="6">
    <source>
        <dbReference type="PROSITE-ProRule" id="PRU00169"/>
    </source>
</evidence>
<dbReference type="CDD" id="cd16922">
    <property type="entry name" value="HATPase_EvgS-ArcB-TorS-like"/>
    <property type="match status" value="1"/>
</dbReference>
<feature type="domain" description="Response regulatory" evidence="9">
    <location>
        <begin position="736"/>
        <end position="849"/>
    </location>
</feature>
<dbReference type="EMBL" id="JACTVA010000002">
    <property type="protein sequence ID" value="MBC9205622.1"/>
    <property type="molecule type" value="Genomic_DNA"/>
</dbReference>
<evidence type="ECO:0000256" key="5">
    <source>
        <dbReference type="ARBA" id="ARBA00022777"/>
    </source>
</evidence>
<dbReference type="PROSITE" id="PS50113">
    <property type="entry name" value="PAC"/>
    <property type="match status" value="1"/>
</dbReference>
<dbReference type="InterPro" id="IPR000700">
    <property type="entry name" value="PAS-assoc_C"/>
</dbReference>
<dbReference type="SMART" id="SM00091">
    <property type="entry name" value="PAS"/>
    <property type="match status" value="1"/>
</dbReference>
<dbReference type="InterPro" id="IPR003661">
    <property type="entry name" value="HisK_dim/P_dom"/>
</dbReference>
<evidence type="ECO:0000256" key="2">
    <source>
        <dbReference type="ARBA" id="ARBA00012438"/>
    </source>
</evidence>
<keyword evidence="4" id="KW-0808">Transferase</keyword>
<keyword evidence="7" id="KW-1133">Transmembrane helix</keyword>
<sequence length="982" mass="106531">MPSIAAPPFLNRAADRVLPQRARPVLITAALLAAVAIGAAGVQWRLSRSAQEANALAHAHVLEAEALLSAMKDVETSQRGFVLTGDDTYLAPYEEARRAVDSLLPELEQDGLPVGRLRPMVADKLAWAARVIGIGRAEGLPAASRAIETGQGKALMDTLRREVASIQAETRAIAARRAVAEARRATWLSFLTLAALLASGIALGLYALARRRAEKRATALLDGVMLHAPVGLGFLDRRLRLGHANNSLAMLGERVLAGGVWPEEVRSQLEPRLAEVLRTGRAQADVAVEVPPAPGRTARHLQMSLFPLGNSAEGVGIAAIDVTARQRVEARLRRSEARLRMTVDSVPQLAWMTDAEGEIQWYNRRWYDYTGGTPEAMKGSGWQQVHHPDHLERVTQHFRAAIAAGEAWEDTFPLRGADGRYRWFLSRALPMRDLPDAEAPEGRLIGWFGTNTDITDMREAEEALEAAKAAAEDANMAKSQFIANMSHELRTPLSAVIGYSEMLEEEAEDLQDAESFREDLGKIKSNARHLLSLINDVLDLSKIEAGKMEVQPEDFTLAPLVAEVAETVGALVAKKGNALEVSIAEDLPLAYSDPVKIRQCLFNLLGNAAKFTEGGRITLSAAPDAERPGWVALRVSDTGIGMTAEQLERLFQRFSQADATTTRRFGGTGLGLSITKAFCTMLGGKIDVESEVGQGTSFTLRLPADLRQARAESDDPAVLAAESTLDPAPAERHAGLVLVIDDDAATRDLLMRFLTREGFTVRAAPDGQTGLAMARELRPDAILLDVMMPRLDGWGVLAAIKAEPELADTPVVMVTVVQERGLAFSLGAADYLNKPVEWSHLKRVLDRYRAQPSPGLALVVEQDESQRAALRDLLRQEGWAVEDVAERRAALARMAAPPAPDMLLVEVQGGDGGEGLALIRELRARPEWVNLPIIALTADAMTEAGLETLRGKVHGVMPAEDGIPEELTSELRRIASARKKGH</sequence>
<dbReference type="EC" id="2.7.13.3" evidence="2"/>
<dbReference type="PROSITE" id="PS50109">
    <property type="entry name" value="HIS_KIN"/>
    <property type="match status" value="1"/>
</dbReference>
<evidence type="ECO:0000256" key="3">
    <source>
        <dbReference type="ARBA" id="ARBA00022553"/>
    </source>
</evidence>
<dbReference type="SMART" id="SM00448">
    <property type="entry name" value="REC"/>
    <property type="match status" value="2"/>
</dbReference>
<dbReference type="Gene3D" id="3.30.565.10">
    <property type="entry name" value="Histidine kinase-like ATPase, C-terminal domain"/>
    <property type="match status" value="1"/>
</dbReference>
<evidence type="ECO:0000256" key="7">
    <source>
        <dbReference type="SAM" id="Phobius"/>
    </source>
</evidence>
<dbReference type="Gene3D" id="3.30.450.20">
    <property type="entry name" value="PAS domain"/>
    <property type="match status" value="2"/>
</dbReference>
<feature type="transmembrane region" description="Helical" evidence="7">
    <location>
        <begin position="25"/>
        <end position="44"/>
    </location>
</feature>
<dbReference type="Pfam" id="PF00072">
    <property type="entry name" value="Response_reg"/>
    <property type="match status" value="2"/>
</dbReference>
<evidence type="ECO:0000256" key="1">
    <source>
        <dbReference type="ARBA" id="ARBA00000085"/>
    </source>
</evidence>
<feature type="domain" description="Response regulatory" evidence="9">
    <location>
        <begin position="856"/>
        <end position="980"/>
    </location>
</feature>
<dbReference type="PANTHER" id="PTHR43047:SF72">
    <property type="entry name" value="OSMOSENSING HISTIDINE PROTEIN KINASE SLN1"/>
    <property type="match status" value="1"/>
</dbReference>
<dbReference type="RefSeq" id="WP_187782788.1">
    <property type="nucleotide sequence ID" value="NZ_JACTVA010000002.1"/>
</dbReference>
<evidence type="ECO:0000259" key="8">
    <source>
        <dbReference type="PROSITE" id="PS50109"/>
    </source>
</evidence>
<dbReference type="Pfam" id="PF02518">
    <property type="entry name" value="HATPase_c"/>
    <property type="match status" value="1"/>
</dbReference>
<dbReference type="InterPro" id="IPR036890">
    <property type="entry name" value="HATPase_C_sf"/>
</dbReference>
<dbReference type="Pfam" id="PF05227">
    <property type="entry name" value="CHASE3"/>
    <property type="match status" value="1"/>
</dbReference>
<keyword evidence="5" id="KW-0418">Kinase</keyword>
<dbReference type="PRINTS" id="PR00344">
    <property type="entry name" value="BCTRLSENSOR"/>
</dbReference>
<name>A0ABR7RGE9_9PROT</name>